<comment type="cofactor">
    <cofactor evidence="4">
        <name>Mg(2+)</name>
        <dbReference type="ChEBI" id="CHEBI:18420"/>
    </cofactor>
</comment>
<evidence type="ECO:0000256" key="1">
    <source>
        <dbReference type="ARBA" id="ARBA00022723"/>
    </source>
</evidence>
<evidence type="ECO:0000313" key="6">
    <source>
        <dbReference type="Proteomes" id="UP000663722"/>
    </source>
</evidence>
<dbReference type="Proteomes" id="UP000663722">
    <property type="component" value="Chromosome"/>
</dbReference>
<feature type="binding site" evidence="4">
    <location>
        <position position="84"/>
    </location>
    <ligand>
        <name>Mg(2+)</name>
        <dbReference type="ChEBI" id="CHEBI:18420"/>
        <label>1</label>
        <note>catalytic</note>
    </ligand>
</feature>
<dbReference type="GO" id="GO:0046872">
    <property type="term" value="F:metal ion binding"/>
    <property type="evidence" value="ECO:0007669"/>
    <property type="project" value="UniProtKB-KW"/>
</dbReference>
<keyword evidence="1 4" id="KW-0479">Metal-binding</keyword>
<proteinExistence type="predicted"/>
<evidence type="ECO:0000256" key="4">
    <source>
        <dbReference type="PIRSR" id="PIRSR600760-2"/>
    </source>
</evidence>
<protein>
    <submittedName>
        <fullName evidence="5">Inositol monophosphatase family protein</fullName>
    </submittedName>
</protein>
<feature type="binding site" evidence="4">
    <location>
        <position position="81"/>
    </location>
    <ligand>
        <name>Mg(2+)</name>
        <dbReference type="ChEBI" id="CHEBI:18420"/>
        <label>1</label>
        <note>catalytic</note>
    </ligand>
</feature>
<dbReference type="GO" id="GO:0006020">
    <property type="term" value="P:inositol metabolic process"/>
    <property type="evidence" value="ECO:0007669"/>
    <property type="project" value="TreeGrafter"/>
</dbReference>
<dbReference type="Gene3D" id="3.30.540.10">
    <property type="entry name" value="Fructose-1,6-Bisphosphatase, subunit A, domain 1"/>
    <property type="match status" value="1"/>
</dbReference>
<evidence type="ECO:0000256" key="3">
    <source>
        <dbReference type="ARBA" id="ARBA00022842"/>
    </source>
</evidence>
<organism evidence="5 6">
    <name type="scientific">Desulfonema magnum</name>
    <dbReference type="NCBI Taxonomy" id="45655"/>
    <lineage>
        <taxon>Bacteria</taxon>
        <taxon>Pseudomonadati</taxon>
        <taxon>Thermodesulfobacteriota</taxon>
        <taxon>Desulfobacteria</taxon>
        <taxon>Desulfobacterales</taxon>
        <taxon>Desulfococcaceae</taxon>
        <taxon>Desulfonema</taxon>
    </lineage>
</organism>
<dbReference type="Pfam" id="PF00459">
    <property type="entry name" value="Inositol_P"/>
    <property type="match status" value="1"/>
</dbReference>
<evidence type="ECO:0000313" key="5">
    <source>
        <dbReference type="EMBL" id="QTA86280.1"/>
    </source>
</evidence>
<dbReference type="GO" id="GO:0008934">
    <property type="term" value="F:inositol monophosphate 1-phosphatase activity"/>
    <property type="evidence" value="ECO:0007669"/>
    <property type="project" value="TreeGrafter"/>
</dbReference>
<dbReference type="PANTHER" id="PTHR20854:SF4">
    <property type="entry name" value="INOSITOL-1-MONOPHOSPHATASE-RELATED"/>
    <property type="match status" value="1"/>
</dbReference>
<gene>
    <name evidence="5" type="ORF">dnm_023010</name>
</gene>
<name>A0A975GM50_9BACT</name>
<reference evidence="5" key="1">
    <citation type="journal article" date="2021" name="Microb. Physiol.">
        <title>Proteogenomic Insights into the Physiology of Marine, Sulfate-Reducing, Filamentous Desulfonema limicola and Desulfonema magnum.</title>
        <authorList>
            <person name="Schnaars V."/>
            <person name="Wohlbrand L."/>
            <person name="Scheve S."/>
            <person name="Hinrichs C."/>
            <person name="Reinhardt R."/>
            <person name="Rabus R."/>
        </authorList>
    </citation>
    <scope>NUCLEOTIDE SEQUENCE</scope>
    <source>
        <strain evidence="5">4be13</strain>
    </source>
</reference>
<keyword evidence="3 4" id="KW-0460">Magnesium</keyword>
<feature type="binding site" evidence="4">
    <location>
        <position position="198"/>
    </location>
    <ligand>
        <name>Mg(2+)</name>
        <dbReference type="ChEBI" id="CHEBI:18420"/>
        <label>1</label>
        <note>catalytic</note>
    </ligand>
</feature>
<dbReference type="InterPro" id="IPR020583">
    <property type="entry name" value="Inositol_monoP_metal-BS"/>
</dbReference>
<dbReference type="PANTHER" id="PTHR20854">
    <property type="entry name" value="INOSITOL MONOPHOSPHATASE"/>
    <property type="match status" value="1"/>
</dbReference>
<dbReference type="PROSITE" id="PS00629">
    <property type="entry name" value="IMP_1"/>
    <property type="match status" value="1"/>
</dbReference>
<feature type="binding site" evidence="4">
    <location>
        <position position="63"/>
    </location>
    <ligand>
        <name>Mg(2+)</name>
        <dbReference type="ChEBI" id="CHEBI:18420"/>
        <label>1</label>
        <note>catalytic</note>
    </ligand>
</feature>
<keyword evidence="2" id="KW-0378">Hydrolase</keyword>
<dbReference type="PRINTS" id="PR00377">
    <property type="entry name" value="IMPHPHTASES"/>
</dbReference>
<dbReference type="KEGG" id="dmm:dnm_023010"/>
<dbReference type="CDD" id="cd01637">
    <property type="entry name" value="IMPase_like"/>
    <property type="match status" value="1"/>
</dbReference>
<accession>A0A975GM50</accession>
<dbReference type="EMBL" id="CP061800">
    <property type="protein sequence ID" value="QTA86280.1"/>
    <property type="molecule type" value="Genomic_DNA"/>
</dbReference>
<dbReference type="InterPro" id="IPR000760">
    <property type="entry name" value="Inositol_monophosphatase-like"/>
</dbReference>
<dbReference type="SUPFAM" id="SSF56655">
    <property type="entry name" value="Carbohydrate phosphatase"/>
    <property type="match status" value="1"/>
</dbReference>
<dbReference type="AlphaFoldDB" id="A0A975GM50"/>
<keyword evidence="6" id="KW-1185">Reference proteome</keyword>
<dbReference type="RefSeq" id="WP_207681981.1">
    <property type="nucleotide sequence ID" value="NZ_CP061800.1"/>
</dbReference>
<dbReference type="GO" id="GO:0007165">
    <property type="term" value="P:signal transduction"/>
    <property type="evidence" value="ECO:0007669"/>
    <property type="project" value="TreeGrafter"/>
</dbReference>
<feature type="binding site" evidence="4">
    <location>
        <position position="83"/>
    </location>
    <ligand>
        <name>Mg(2+)</name>
        <dbReference type="ChEBI" id="CHEBI:18420"/>
        <label>1</label>
        <note>catalytic</note>
    </ligand>
</feature>
<sequence length="252" mass="28558">MHYYLKSLQKRMEELVINNIPERTPLFWTKSDGSSVSSVDLVIQKELIAIIERKYPDHRILYEEGEQLHLCKPSDFTWIIDPIDGTTNFLKGKKEYSISVGLMQNNQFVEALVIFPAYKESYYAAKGEGVCCNGNKMVIPRPNPSEKEIVFCSKTYQNAQKKMIGYQPAFYYCATYSVLRVLKGKALAFHAANTMIYDVGPISHIATEAGIKCLSGVAQYICYQPNLKPIPIFLAVSPTVSEKLRYAILNCN</sequence>
<evidence type="ECO:0000256" key="2">
    <source>
        <dbReference type="ARBA" id="ARBA00022801"/>
    </source>
</evidence>